<keyword evidence="5 12" id="KW-0547">Nucleotide-binding</keyword>
<dbReference type="NCBIfam" id="TIGR00422">
    <property type="entry name" value="valS"/>
    <property type="match status" value="1"/>
</dbReference>
<keyword evidence="8 12" id="KW-0175">Coiled coil</keyword>
<dbReference type="GO" id="GO:0005829">
    <property type="term" value="C:cytosol"/>
    <property type="evidence" value="ECO:0007669"/>
    <property type="project" value="TreeGrafter"/>
</dbReference>
<dbReference type="FunFam" id="3.40.50.620:FF:000032">
    <property type="entry name" value="Valine--tRNA ligase"/>
    <property type="match status" value="1"/>
</dbReference>
<evidence type="ECO:0000256" key="6">
    <source>
        <dbReference type="ARBA" id="ARBA00022840"/>
    </source>
</evidence>
<dbReference type="FunFam" id="1.10.287.380:FF:000001">
    <property type="entry name" value="Valine--tRNA ligase"/>
    <property type="match status" value="1"/>
</dbReference>
<keyword evidence="4 12" id="KW-0436">Ligase</keyword>
<keyword evidence="18" id="KW-1185">Reference proteome</keyword>
<name>N0BBP4_9HYPH</name>
<dbReference type="InterPro" id="IPR033705">
    <property type="entry name" value="Anticodon_Ia_Val"/>
</dbReference>
<keyword evidence="9 12" id="KW-0030">Aminoacyl-tRNA synthetase</keyword>
<dbReference type="GO" id="GO:0004832">
    <property type="term" value="F:valine-tRNA ligase activity"/>
    <property type="evidence" value="ECO:0007669"/>
    <property type="project" value="UniProtKB-UniRule"/>
</dbReference>
<dbReference type="PANTHER" id="PTHR11946:SF93">
    <property type="entry name" value="VALINE--TRNA LIGASE, CHLOROPLASTIC_MITOCHONDRIAL 2"/>
    <property type="match status" value="1"/>
</dbReference>
<evidence type="ECO:0000256" key="4">
    <source>
        <dbReference type="ARBA" id="ARBA00022598"/>
    </source>
</evidence>
<dbReference type="SUPFAM" id="SSF50677">
    <property type="entry name" value="ValRS/IleRS/LeuRS editing domain"/>
    <property type="match status" value="1"/>
</dbReference>
<dbReference type="AlphaFoldDB" id="N0BBP4"/>
<dbReference type="Gene3D" id="3.90.740.10">
    <property type="entry name" value="Valyl/Leucyl/Isoleucyl-tRNA synthetase, editing domain"/>
    <property type="match status" value="1"/>
</dbReference>
<gene>
    <name evidence="12 17" type="primary">valS</name>
    <name evidence="17" type="ORF">HYPDE_29273</name>
</gene>
<dbReference type="InterPro" id="IPR014729">
    <property type="entry name" value="Rossmann-like_a/b/a_fold"/>
</dbReference>
<sequence>MNVSLTTGVEQPRLETTPPQMLEKTFRPAEIEPRINSEWDKAEAFKAGRFVSGGKNASYSIVIPPPNVTGSLHMGHALNNTLQDILVRFERMRGRDVLWQPGTDHAGIATQMVVERQLAAEKQPSRRELGREEFLKRIWAWKEESGGTIINQLKRLGASCDWSRERFTMDEGLSKAVVKVFVQLYNEGLIYKDKRLVNWDPKFQTAISDLEVVQVEARGKFSWSKDIGEPFDAAALAKVLAKDPSGHMYHFRYPLAKKVPGYDKDYIVVATTRPETMLGDTGVAVHPEDERYAALIKAGAKVKLPLVGREIPVVADEYSDPEKGTGAVKITPAHDFNDFEVGKRHNLSQINVLDAYGKMVEDVPKTYRGLDRFEARKKVVSDIDALGLLEKIEPTSHTVPHGDRSGVVVEPWLTDQWYVNAAELAKPAMAAVEDGKTVFVPKNWEKTYFEWMRNIQPWCISRQLWWGHQIPAWYGPDGKYFVAATEEEAQALAREYYSSPSPRGRGEGWGEGQPSSSTQAAAPHPSPLPVEGTGRGDRITLKRDEDVLDTWFSSALWPFSTLGWPDETPELGRYYPTSVLVTGFDIIFFWVARMMMMGLHFMDEVPFRDVYIHALVRDEKGQKMSKSKGNVMDPLVLIDEFGADALRFTLAAMAAQGRDIKLAKSRVEGYRNFATKLWNASRFAEMNECVRQRDFDPKSATQIFNKWIIGEAEQTAKAVTGALEAYKFNEAAAAIYEFVWGEFCDWYLELIKPLLAGDDEDAKAETRAVTAWTLDQILKMLHPFMPFITEELWAHMVEHGVKRDDLLALSQWPALDGLVEREAVDEVNWVVSLISEVRSVRTEMSVPAGAKVPLVVVGADEALRARVHRNDETLKRLARLDGIDFADVAPKGAALIVAGETTAALPLVGIIDMAAEKRRLAKEIEKADGDLKKMEAKLSNPQFMERAKEEAIEEAKERKAELEAEIKRFSAALKRLEDAA</sequence>
<reference evidence="17 18" key="1">
    <citation type="journal article" date="2013" name="Genome Announc.">
        <title>Genome sequences for three denitrifying bacterial strains isolated from a uranium- and nitrate-contaminated subsurface environment.</title>
        <authorList>
            <person name="Venkatramanan R."/>
            <person name="Prakash O."/>
            <person name="Woyke T."/>
            <person name="Chain P."/>
            <person name="Goodwin L.A."/>
            <person name="Watson D."/>
            <person name="Brooks S."/>
            <person name="Kostka J.E."/>
            <person name="Green S.J."/>
        </authorList>
    </citation>
    <scope>NUCLEOTIDE SEQUENCE [LARGE SCALE GENOMIC DNA]</scope>
    <source>
        <strain evidence="17 18">1NES1</strain>
    </source>
</reference>
<evidence type="ECO:0000256" key="8">
    <source>
        <dbReference type="ARBA" id="ARBA00023054"/>
    </source>
</evidence>
<evidence type="ECO:0000256" key="10">
    <source>
        <dbReference type="ARBA" id="ARBA00047552"/>
    </source>
</evidence>
<protein>
    <recommendedName>
        <fullName evidence="12">Valine--tRNA ligase</fullName>
        <ecNumber evidence="12">6.1.1.9</ecNumber>
    </recommendedName>
    <alternativeName>
        <fullName evidence="12">Valyl-tRNA synthetase</fullName>
        <shortName evidence="12">ValRS</shortName>
    </alternativeName>
</protein>
<evidence type="ECO:0000256" key="9">
    <source>
        <dbReference type="ARBA" id="ARBA00023146"/>
    </source>
</evidence>
<dbReference type="GO" id="GO:0006438">
    <property type="term" value="P:valyl-tRNA aminoacylation"/>
    <property type="evidence" value="ECO:0007669"/>
    <property type="project" value="UniProtKB-UniRule"/>
</dbReference>
<evidence type="ECO:0000256" key="2">
    <source>
        <dbReference type="ARBA" id="ARBA00011245"/>
    </source>
</evidence>
<dbReference type="PRINTS" id="PR00986">
    <property type="entry name" value="TRNASYNTHVAL"/>
</dbReference>
<feature type="coiled-coil region" evidence="12">
    <location>
        <begin position="917"/>
        <end position="979"/>
    </location>
</feature>
<evidence type="ECO:0000256" key="11">
    <source>
        <dbReference type="ARBA" id="ARBA00060830"/>
    </source>
</evidence>
<comment type="subunit">
    <text evidence="2 12">Monomer.</text>
</comment>
<comment type="subcellular location">
    <subcellularLocation>
        <location evidence="1 12">Cytoplasm</location>
    </subcellularLocation>
</comment>
<dbReference type="InterPro" id="IPR010978">
    <property type="entry name" value="tRNA-bd_arm"/>
</dbReference>
<evidence type="ECO:0000256" key="1">
    <source>
        <dbReference type="ARBA" id="ARBA00004496"/>
    </source>
</evidence>
<dbReference type="GO" id="GO:0005524">
    <property type="term" value="F:ATP binding"/>
    <property type="evidence" value="ECO:0007669"/>
    <property type="project" value="UniProtKB-UniRule"/>
</dbReference>
<feature type="short sequence motif" description="'KMSKS' region" evidence="12">
    <location>
        <begin position="623"/>
        <end position="627"/>
    </location>
</feature>
<dbReference type="InterPro" id="IPR009008">
    <property type="entry name" value="Val/Leu/Ile-tRNA-synth_edit"/>
</dbReference>
<comment type="function">
    <text evidence="12">Catalyzes the attachment of valine to tRNA(Val). As ValRS can inadvertently accommodate and process structurally similar amino acids such as threonine, to avoid such errors, it has a 'posttransfer' editing activity that hydrolyzes mischarged Thr-tRNA(Val) in a tRNA-dependent manner.</text>
</comment>
<dbReference type="SUPFAM" id="SSF47323">
    <property type="entry name" value="Anticodon-binding domain of a subclass of class I aminoacyl-tRNA synthetases"/>
    <property type="match status" value="1"/>
</dbReference>
<dbReference type="Pfam" id="PF00133">
    <property type="entry name" value="tRNA-synt_1"/>
    <property type="match status" value="1"/>
</dbReference>
<evidence type="ECO:0000256" key="5">
    <source>
        <dbReference type="ARBA" id="ARBA00022741"/>
    </source>
</evidence>
<feature type="domain" description="Valyl-tRNA synthetase tRNA-binding arm" evidence="16">
    <location>
        <begin position="912"/>
        <end position="976"/>
    </location>
</feature>
<dbReference type="CDD" id="cd07962">
    <property type="entry name" value="Anticodon_Ia_Val"/>
    <property type="match status" value="1"/>
</dbReference>
<evidence type="ECO:0000256" key="7">
    <source>
        <dbReference type="ARBA" id="ARBA00022917"/>
    </source>
</evidence>
<evidence type="ECO:0000256" key="3">
    <source>
        <dbReference type="ARBA" id="ARBA00022490"/>
    </source>
</evidence>
<feature type="domain" description="Aminoacyl-tRNA synthetase class Ia" evidence="14">
    <location>
        <begin position="36"/>
        <end position="662"/>
    </location>
</feature>
<dbReference type="Gene3D" id="1.10.287.380">
    <property type="entry name" value="Valyl-tRNA synthetase, C-terminal domain"/>
    <property type="match status" value="1"/>
</dbReference>
<dbReference type="SUPFAM" id="SSF52374">
    <property type="entry name" value="Nucleotidylyl transferase"/>
    <property type="match status" value="1"/>
</dbReference>
<dbReference type="Gene3D" id="1.10.730.10">
    <property type="entry name" value="Isoleucyl-tRNA Synthetase, Domain 1"/>
    <property type="match status" value="1"/>
</dbReference>
<keyword evidence="3 12" id="KW-0963">Cytoplasm</keyword>
<dbReference type="InterPro" id="IPR009080">
    <property type="entry name" value="tRNAsynth_Ia_anticodon-bd"/>
</dbReference>
<evidence type="ECO:0000259" key="14">
    <source>
        <dbReference type="Pfam" id="PF00133"/>
    </source>
</evidence>
<evidence type="ECO:0000259" key="16">
    <source>
        <dbReference type="Pfam" id="PF10458"/>
    </source>
</evidence>
<evidence type="ECO:0000256" key="13">
    <source>
        <dbReference type="SAM" id="MobiDB-lite"/>
    </source>
</evidence>
<comment type="domain">
    <text evidence="12">ValRS has two distinct active sites: one for aminoacylation and one for editing. The misactivated threonine is translocated from the active site to the editing site.</text>
</comment>
<dbReference type="HOGENOM" id="CLU_001493_0_2_5"/>
<dbReference type="EMBL" id="CP005587">
    <property type="protein sequence ID" value="AGK57530.1"/>
    <property type="molecule type" value="Genomic_DNA"/>
</dbReference>
<dbReference type="FunFam" id="3.90.740.10:FF:000003">
    <property type="entry name" value="Valine--tRNA ligase"/>
    <property type="match status" value="1"/>
</dbReference>
<dbReference type="KEGG" id="hdt:HYPDE_29273"/>
<dbReference type="GO" id="GO:0002161">
    <property type="term" value="F:aminoacyl-tRNA deacylase activity"/>
    <property type="evidence" value="ECO:0007669"/>
    <property type="project" value="InterPro"/>
</dbReference>
<comment type="similarity">
    <text evidence="11 12">Belongs to the class-I aminoacyl-tRNA synthetase family. ValS type 1 subfamily.</text>
</comment>
<keyword evidence="6 12" id="KW-0067">ATP-binding</keyword>
<keyword evidence="7 12" id="KW-0648">Protein biosynthesis</keyword>
<accession>N0BBP4</accession>
<dbReference type="SUPFAM" id="SSF46589">
    <property type="entry name" value="tRNA-binding arm"/>
    <property type="match status" value="1"/>
</dbReference>
<comment type="domain">
    <text evidence="12">The C-terminal coiled-coil domain is crucial for aminoacylation activity.</text>
</comment>
<dbReference type="Proteomes" id="UP000005952">
    <property type="component" value="Chromosome"/>
</dbReference>
<dbReference type="InterPro" id="IPR037118">
    <property type="entry name" value="Val-tRNA_synth_C_sf"/>
</dbReference>
<evidence type="ECO:0000256" key="12">
    <source>
        <dbReference type="HAMAP-Rule" id="MF_02004"/>
    </source>
</evidence>
<feature type="domain" description="Methionyl/Valyl/Leucyl/Isoleucyl-tRNA synthetase anticodon-binding" evidence="15">
    <location>
        <begin position="705"/>
        <end position="854"/>
    </location>
</feature>
<dbReference type="HAMAP" id="MF_02004">
    <property type="entry name" value="Val_tRNA_synth_type1"/>
    <property type="match status" value="1"/>
</dbReference>
<dbReference type="PROSITE" id="PS00178">
    <property type="entry name" value="AA_TRNA_LIGASE_I"/>
    <property type="match status" value="1"/>
</dbReference>
<evidence type="ECO:0000313" key="17">
    <source>
        <dbReference type="EMBL" id="AGK57530.1"/>
    </source>
</evidence>
<dbReference type="InterPro" id="IPR002300">
    <property type="entry name" value="aa-tRNA-synth_Ia"/>
</dbReference>
<dbReference type="CDD" id="cd00817">
    <property type="entry name" value="ValRS_core"/>
    <property type="match status" value="1"/>
</dbReference>
<dbReference type="PANTHER" id="PTHR11946">
    <property type="entry name" value="VALYL-TRNA SYNTHETASES"/>
    <property type="match status" value="1"/>
</dbReference>
<dbReference type="STRING" id="670307.HYPDE_29273"/>
<proteinExistence type="inferred from homology"/>
<evidence type="ECO:0000313" key="18">
    <source>
        <dbReference type="Proteomes" id="UP000005952"/>
    </source>
</evidence>
<dbReference type="Pfam" id="PF10458">
    <property type="entry name" value="Val_tRNA-synt_C"/>
    <property type="match status" value="1"/>
</dbReference>
<organism evidence="17 18">
    <name type="scientific">Hyphomicrobium denitrificans 1NES1</name>
    <dbReference type="NCBI Taxonomy" id="670307"/>
    <lineage>
        <taxon>Bacteria</taxon>
        <taxon>Pseudomonadati</taxon>
        <taxon>Pseudomonadota</taxon>
        <taxon>Alphaproteobacteria</taxon>
        <taxon>Hyphomicrobiales</taxon>
        <taxon>Hyphomicrobiaceae</taxon>
        <taxon>Hyphomicrobium</taxon>
    </lineage>
</organism>
<dbReference type="InterPro" id="IPR001412">
    <property type="entry name" value="aa-tRNA-synth_I_CS"/>
</dbReference>
<dbReference type="EC" id="6.1.1.9" evidence="12"/>
<comment type="catalytic activity">
    <reaction evidence="10 12">
        <text>tRNA(Val) + L-valine + ATP = L-valyl-tRNA(Val) + AMP + diphosphate</text>
        <dbReference type="Rhea" id="RHEA:10704"/>
        <dbReference type="Rhea" id="RHEA-COMP:9672"/>
        <dbReference type="Rhea" id="RHEA-COMP:9708"/>
        <dbReference type="ChEBI" id="CHEBI:30616"/>
        <dbReference type="ChEBI" id="CHEBI:33019"/>
        <dbReference type="ChEBI" id="CHEBI:57762"/>
        <dbReference type="ChEBI" id="CHEBI:78442"/>
        <dbReference type="ChEBI" id="CHEBI:78537"/>
        <dbReference type="ChEBI" id="CHEBI:456215"/>
        <dbReference type="EC" id="6.1.1.9"/>
    </reaction>
</comment>
<dbReference type="eggNOG" id="COG0525">
    <property type="taxonomic scope" value="Bacteria"/>
</dbReference>
<feature type="short sequence motif" description="'HIGH' region" evidence="12">
    <location>
        <begin position="66"/>
        <end position="76"/>
    </location>
</feature>
<evidence type="ECO:0000259" key="15">
    <source>
        <dbReference type="Pfam" id="PF08264"/>
    </source>
</evidence>
<dbReference type="Pfam" id="PF08264">
    <property type="entry name" value="Anticodon_1"/>
    <property type="match status" value="1"/>
</dbReference>
<dbReference type="InterPro" id="IPR019499">
    <property type="entry name" value="Val-tRNA_synth_tRNA-bd"/>
</dbReference>
<dbReference type="InterPro" id="IPR002303">
    <property type="entry name" value="Valyl-tRNA_ligase"/>
</dbReference>
<feature type="binding site" evidence="12">
    <location>
        <position position="626"/>
    </location>
    <ligand>
        <name>ATP</name>
        <dbReference type="ChEBI" id="CHEBI:30616"/>
    </ligand>
</feature>
<dbReference type="NCBIfam" id="NF004349">
    <property type="entry name" value="PRK05729.1"/>
    <property type="match status" value="1"/>
</dbReference>
<dbReference type="InterPro" id="IPR013155">
    <property type="entry name" value="M/V/L/I-tRNA-synth_anticd-bd"/>
</dbReference>
<feature type="region of interest" description="Disordered" evidence="13">
    <location>
        <begin position="497"/>
        <end position="536"/>
    </location>
</feature>
<dbReference type="Gene3D" id="3.40.50.620">
    <property type="entry name" value="HUPs"/>
    <property type="match status" value="2"/>
</dbReference>